<dbReference type="EMBL" id="JAPDDP010000030">
    <property type="protein sequence ID" value="MDA0182088.1"/>
    <property type="molecule type" value="Genomic_DNA"/>
</dbReference>
<dbReference type="AlphaFoldDB" id="A0A9X3S8Y1"/>
<evidence type="ECO:0000256" key="8">
    <source>
        <dbReference type="SAM" id="Phobius"/>
    </source>
</evidence>
<dbReference type="InterPro" id="IPR002549">
    <property type="entry name" value="AI-2E-like"/>
</dbReference>
<dbReference type="Pfam" id="PF01594">
    <property type="entry name" value="AI-2E_transport"/>
    <property type="match status" value="1"/>
</dbReference>
<name>A0A9X3S8Y1_9ACTN</name>
<evidence type="ECO:0000256" key="1">
    <source>
        <dbReference type="ARBA" id="ARBA00004651"/>
    </source>
</evidence>
<keyword evidence="4" id="KW-1003">Cell membrane</keyword>
<proteinExistence type="inferred from homology"/>
<feature type="transmembrane region" description="Helical" evidence="8">
    <location>
        <begin position="29"/>
        <end position="47"/>
    </location>
</feature>
<feature type="transmembrane region" description="Helical" evidence="8">
    <location>
        <begin position="53"/>
        <end position="71"/>
    </location>
</feature>
<keyword evidence="6 8" id="KW-1133">Transmembrane helix</keyword>
<evidence type="ECO:0000256" key="6">
    <source>
        <dbReference type="ARBA" id="ARBA00022989"/>
    </source>
</evidence>
<accession>A0A9X3S8Y1</accession>
<feature type="transmembrane region" description="Helical" evidence="8">
    <location>
        <begin position="83"/>
        <end position="107"/>
    </location>
</feature>
<feature type="transmembrane region" description="Helical" evidence="8">
    <location>
        <begin position="224"/>
        <end position="248"/>
    </location>
</feature>
<comment type="subcellular location">
    <subcellularLocation>
        <location evidence="1">Cell membrane</location>
        <topology evidence="1">Multi-pass membrane protein</topology>
    </subcellularLocation>
</comment>
<evidence type="ECO:0000256" key="7">
    <source>
        <dbReference type="ARBA" id="ARBA00023136"/>
    </source>
</evidence>
<evidence type="ECO:0000256" key="2">
    <source>
        <dbReference type="ARBA" id="ARBA00009773"/>
    </source>
</evidence>
<feature type="transmembrane region" description="Helical" evidence="8">
    <location>
        <begin position="254"/>
        <end position="282"/>
    </location>
</feature>
<dbReference type="PANTHER" id="PTHR21716">
    <property type="entry name" value="TRANSMEMBRANE PROTEIN"/>
    <property type="match status" value="1"/>
</dbReference>
<gene>
    <name evidence="9" type="ORF">OJ997_17415</name>
</gene>
<evidence type="ECO:0000256" key="5">
    <source>
        <dbReference type="ARBA" id="ARBA00022692"/>
    </source>
</evidence>
<keyword evidence="3" id="KW-0813">Transport</keyword>
<reference evidence="9" key="1">
    <citation type="submission" date="2022-10" db="EMBL/GenBank/DDBJ databases">
        <title>The WGS of Solirubrobacter phytolaccae KCTC 29190.</title>
        <authorList>
            <person name="Jiang Z."/>
        </authorList>
    </citation>
    <scope>NUCLEOTIDE SEQUENCE</scope>
    <source>
        <strain evidence="9">KCTC 29190</strain>
    </source>
</reference>
<dbReference type="PANTHER" id="PTHR21716:SF53">
    <property type="entry name" value="PERMEASE PERM-RELATED"/>
    <property type="match status" value="1"/>
</dbReference>
<evidence type="ECO:0000313" key="9">
    <source>
        <dbReference type="EMBL" id="MDA0182088.1"/>
    </source>
</evidence>
<dbReference type="RefSeq" id="WP_270026447.1">
    <property type="nucleotide sequence ID" value="NZ_JAPDDP010000030.1"/>
</dbReference>
<keyword evidence="10" id="KW-1185">Reference proteome</keyword>
<sequence length="377" mass="39458">MAYAPAIDVSDERPDGDPLPQWYRTAAAASWRFLVIVAAAGALVYVLVHLRIVVLPIILALLISTLLLPVVRWLKAKGAPDALAAAGALLGALLLIVAIGTAIAPSIGDQFDELRPRAEDGLREATDYLADPPFNLSERDIRDTVDEGLARLRENSGPLARGLSSGAVILGEVLTGLIVTILLTFFFLKDGARMWGYLLAFTGKRSREHADAIGTRIYAALSGYVRGIAFIGLVDAILIGLALLIIGVPLVVPIMVITFFAAFVPLIGAFLAGLVAVLIALVSGGLLDAALVLGAIILVQQVEGHLLYPILMGRTVHLHPAVIVIALAAGGILGGIVGVFLAVPLAGVLSVVLEYVREEPPPESPLVEASAVSAPES</sequence>
<evidence type="ECO:0000313" key="10">
    <source>
        <dbReference type="Proteomes" id="UP001147653"/>
    </source>
</evidence>
<protein>
    <submittedName>
        <fullName evidence="9">AI-2E family transporter</fullName>
    </submittedName>
</protein>
<feature type="transmembrane region" description="Helical" evidence="8">
    <location>
        <begin position="167"/>
        <end position="188"/>
    </location>
</feature>
<evidence type="ECO:0000256" key="3">
    <source>
        <dbReference type="ARBA" id="ARBA00022448"/>
    </source>
</evidence>
<evidence type="ECO:0000256" key="4">
    <source>
        <dbReference type="ARBA" id="ARBA00022475"/>
    </source>
</evidence>
<comment type="caution">
    <text evidence="9">The sequence shown here is derived from an EMBL/GenBank/DDBJ whole genome shotgun (WGS) entry which is preliminary data.</text>
</comment>
<feature type="transmembrane region" description="Helical" evidence="8">
    <location>
        <begin position="323"/>
        <end position="353"/>
    </location>
</feature>
<comment type="similarity">
    <text evidence="2">Belongs to the autoinducer-2 exporter (AI-2E) (TC 2.A.86) family.</text>
</comment>
<keyword evidence="7 8" id="KW-0472">Membrane</keyword>
<dbReference type="GO" id="GO:0005886">
    <property type="term" value="C:plasma membrane"/>
    <property type="evidence" value="ECO:0007669"/>
    <property type="project" value="UniProtKB-SubCell"/>
</dbReference>
<keyword evidence="5 8" id="KW-0812">Transmembrane</keyword>
<organism evidence="9 10">
    <name type="scientific">Solirubrobacter phytolaccae</name>
    <dbReference type="NCBI Taxonomy" id="1404360"/>
    <lineage>
        <taxon>Bacteria</taxon>
        <taxon>Bacillati</taxon>
        <taxon>Actinomycetota</taxon>
        <taxon>Thermoleophilia</taxon>
        <taxon>Solirubrobacterales</taxon>
        <taxon>Solirubrobacteraceae</taxon>
        <taxon>Solirubrobacter</taxon>
    </lineage>
</organism>
<dbReference type="Proteomes" id="UP001147653">
    <property type="component" value="Unassembled WGS sequence"/>
</dbReference>
<dbReference type="GO" id="GO:0055085">
    <property type="term" value="P:transmembrane transport"/>
    <property type="evidence" value="ECO:0007669"/>
    <property type="project" value="TreeGrafter"/>
</dbReference>